<protein>
    <submittedName>
        <fullName evidence="2">Uncharacterized protein</fullName>
    </submittedName>
</protein>
<evidence type="ECO:0000313" key="3">
    <source>
        <dbReference type="Proteomes" id="UP000674234"/>
    </source>
</evidence>
<evidence type="ECO:0000256" key="1">
    <source>
        <dbReference type="SAM" id="Phobius"/>
    </source>
</evidence>
<comment type="caution">
    <text evidence="2">The sequence shown here is derived from an EMBL/GenBank/DDBJ whole genome shotgun (WGS) entry which is preliminary data.</text>
</comment>
<keyword evidence="1" id="KW-0472">Membrane</keyword>
<evidence type="ECO:0000313" key="2">
    <source>
        <dbReference type="EMBL" id="MBP2704794.1"/>
    </source>
</evidence>
<keyword evidence="1" id="KW-0812">Transmembrane</keyword>
<feature type="transmembrane region" description="Helical" evidence="1">
    <location>
        <begin position="45"/>
        <end position="66"/>
    </location>
</feature>
<dbReference type="EMBL" id="JAFCNB010000006">
    <property type="protein sequence ID" value="MBP2704794.1"/>
    <property type="molecule type" value="Genomic_DNA"/>
</dbReference>
<sequence length="71" mass="7616">MAPDPEPEVPARPRRRHRTDWMALLSGLLFVGIGVRYLAGPAPDPVIMAPVLVGGLGFAAFVAILAKAIRR</sequence>
<dbReference type="AlphaFoldDB" id="A0A940WFQ8"/>
<gene>
    <name evidence="2" type="ORF">JOL79_13320</name>
</gene>
<dbReference type="Proteomes" id="UP000674234">
    <property type="component" value="Unassembled WGS sequence"/>
</dbReference>
<keyword evidence="1" id="KW-1133">Transmembrane helix</keyword>
<proteinExistence type="predicted"/>
<organism evidence="2 3">
    <name type="scientific">Microbispora oryzae</name>
    <dbReference type="NCBI Taxonomy" id="2806554"/>
    <lineage>
        <taxon>Bacteria</taxon>
        <taxon>Bacillati</taxon>
        <taxon>Actinomycetota</taxon>
        <taxon>Actinomycetes</taxon>
        <taxon>Streptosporangiales</taxon>
        <taxon>Streptosporangiaceae</taxon>
        <taxon>Microbispora</taxon>
    </lineage>
</organism>
<reference evidence="2" key="1">
    <citation type="submission" date="2021-02" db="EMBL/GenBank/DDBJ databases">
        <title>Draft genome sequence of Microbispora sp. RL4-1S isolated from rice leaves in Thailand.</title>
        <authorList>
            <person name="Muangham S."/>
            <person name="Duangmal K."/>
        </authorList>
    </citation>
    <scope>NUCLEOTIDE SEQUENCE</scope>
    <source>
        <strain evidence="2">RL4-1S</strain>
    </source>
</reference>
<name>A0A940WFQ8_9ACTN</name>
<dbReference type="RefSeq" id="WP_210156360.1">
    <property type="nucleotide sequence ID" value="NZ_JAFCNB010000006.1"/>
</dbReference>
<accession>A0A940WFQ8</accession>
<keyword evidence="3" id="KW-1185">Reference proteome</keyword>
<feature type="transmembrane region" description="Helical" evidence="1">
    <location>
        <begin position="21"/>
        <end position="39"/>
    </location>
</feature>